<evidence type="ECO:0000313" key="4">
    <source>
        <dbReference type="EMBL" id="MDZ5456154.1"/>
    </source>
</evidence>
<dbReference type="GO" id="GO:0016874">
    <property type="term" value="F:ligase activity"/>
    <property type="evidence" value="ECO:0007669"/>
    <property type="project" value="UniProtKB-KW"/>
</dbReference>
<dbReference type="EMBL" id="JAXOJX010000006">
    <property type="protein sequence ID" value="MDZ5456154.1"/>
    <property type="molecule type" value="Genomic_DNA"/>
</dbReference>
<dbReference type="Pfam" id="PF13607">
    <property type="entry name" value="Succ_CoA_lig"/>
    <property type="match status" value="1"/>
</dbReference>
<dbReference type="InterPro" id="IPR003781">
    <property type="entry name" value="CoA-bd"/>
</dbReference>
<organism evidence="4 5">
    <name type="scientific">Azohydromonas lata</name>
    <dbReference type="NCBI Taxonomy" id="45677"/>
    <lineage>
        <taxon>Bacteria</taxon>
        <taxon>Pseudomonadati</taxon>
        <taxon>Pseudomonadota</taxon>
        <taxon>Betaproteobacteria</taxon>
        <taxon>Burkholderiales</taxon>
        <taxon>Sphaerotilaceae</taxon>
        <taxon>Azohydromonas</taxon>
    </lineage>
</organism>
<dbReference type="SMART" id="SM00881">
    <property type="entry name" value="CoA_binding"/>
    <property type="match status" value="1"/>
</dbReference>
<reference evidence="4 5" key="1">
    <citation type="submission" date="2023-11" db="EMBL/GenBank/DDBJ databases">
        <title>Draft genome of Azohydromonas lata strain H1 (DSM1123), a polyhydroxyalkanoate producer.</title>
        <authorList>
            <person name="Traversa D."/>
            <person name="D'Addabbo P."/>
            <person name="Pazzani C."/>
            <person name="Manzari C."/>
            <person name="Chiara M."/>
            <person name="Scrascia M."/>
        </authorList>
    </citation>
    <scope>NUCLEOTIDE SEQUENCE [LARGE SCALE GENOMIC DNA]</scope>
    <source>
        <strain evidence="4 5">H1</strain>
    </source>
</reference>
<dbReference type="SUPFAM" id="SSF52210">
    <property type="entry name" value="Succinyl-CoA synthetase domains"/>
    <property type="match status" value="1"/>
</dbReference>
<proteinExistence type="predicted"/>
<dbReference type="RefSeq" id="WP_066342589.1">
    <property type="nucleotide sequence ID" value="NZ_JAXOJX010000006.1"/>
</dbReference>
<keyword evidence="1 4" id="KW-0436">Ligase</keyword>
<dbReference type="PRINTS" id="PR01798">
    <property type="entry name" value="SCOASYNTHASE"/>
</dbReference>
<dbReference type="PANTHER" id="PTHR11117">
    <property type="entry name" value="SUCCINYL-COA LIGASE SUBUNIT ALPHA"/>
    <property type="match status" value="1"/>
</dbReference>
<evidence type="ECO:0000259" key="3">
    <source>
        <dbReference type="SMART" id="SM00881"/>
    </source>
</evidence>
<gene>
    <name evidence="4" type="ORF">SM757_06175</name>
</gene>
<dbReference type="Gene3D" id="3.40.50.720">
    <property type="entry name" value="NAD(P)-binding Rossmann-like Domain"/>
    <property type="match status" value="1"/>
</dbReference>
<dbReference type="InterPro" id="IPR005810">
    <property type="entry name" value="CoA_lig_alpha"/>
</dbReference>
<keyword evidence="5" id="KW-1185">Reference proteome</keyword>
<dbReference type="Proteomes" id="UP001293718">
    <property type="component" value="Unassembled WGS sequence"/>
</dbReference>
<dbReference type="PIRSF" id="PIRSF001553">
    <property type="entry name" value="SucCS_alpha"/>
    <property type="match status" value="1"/>
</dbReference>
<protein>
    <submittedName>
        <fullName evidence="4">Succinate--CoA ligase subunit alpha</fullName>
    </submittedName>
</protein>
<dbReference type="InterPro" id="IPR036291">
    <property type="entry name" value="NAD(P)-bd_dom_sf"/>
</dbReference>
<evidence type="ECO:0000256" key="1">
    <source>
        <dbReference type="ARBA" id="ARBA00022598"/>
    </source>
</evidence>
<dbReference type="SUPFAM" id="SSF51735">
    <property type="entry name" value="NAD(P)-binding Rossmann-fold domains"/>
    <property type="match status" value="1"/>
</dbReference>
<sequence>MSILVNKHTRVILQGGDGGAGPGCSAAWRAGGRAGRACIVAGVPYGPTQDMPAGVPLFASVREARAESGATASVICVPPMFAARAIEEALDAELELVICLTEGAPEEPMRRVRQRVREQGTRLLDRSCGLVTPGEIHIGPLAGQALRRGRIGVVSRSAALASLAAGQLAGYGLGESTVVGLGEPGGCGLGTLDVLRLFDQDPGTDAVLLAGSLDARADADCAHWVQRHMRKPVVVFGQGSDALPAGLPSTRNPAAMGDLVAAAVEPQWLPFD</sequence>
<keyword evidence="2" id="KW-0547">Nucleotide-binding</keyword>
<dbReference type="Pfam" id="PF02629">
    <property type="entry name" value="CoA_binding"/>
    <property type="match status" value="1"/>
</dbReference>
<evidence type="ECO:0000256" key="2">
    <source>
        <dbReference type="ARBA" id="ARBA00022741"/>
    </source>
</evidence>
<dbReference type="PANTHER" id="PTHR11117:SF2">
    <property type="entry name" value="SUCCINATE--COA LIGASE [ADP_GDP-FORMING] SUBUNIT ALPHA, MITOCHONDRIAL"/>
    <property type="match status" value="1"/>
</dbReference>
<dbReference type="InterPro" id="IPR016102">
    <property type="entry name" value="Succinyl-CoA_synth-like"/>
</dbReference>
<accession>A0ABU5IAM3</accession>
<dbReference type="InterPro" id="IPR032875">
    <property type="entry name" value="Succ_CoA_lig_flav_dom"/>
</dbReference>
<comment type="caution">
    <text evidence="4">The sequence shown here is derived from an EMBL/GenBank/DDBJ whole genome shotgun (WGS) entry which is preliminary data.</text>
</comment>
<evidence type="ECO:0000313" key="5">
    <source>
        <dbReference type="Proteomes" id="UP001293718"/>
    </source>
</evidence>
<name>A0ABU5IAM3_9BURK</name>
<feature type="domain" description="CoA-binding" evidence="3">
    <location>
        <begin position="4"/>
        <end position="104"/>
    </location>
</feature>
<dbReference type="Gene3D" id="3.40.50.261">
    <property type="entry name" value="Succinyl-CoA synthetase domains"/>
    <property type="match status" value="1"/>
</dbReference>